<comment type="caution">
    <text evidence="2">The sequence shown here is derived from an EMBL/GenBank/DDBJ whole genome shotgun (WGS) entry which is preliminary data.</text>
</comment>
<dbReference type="EMBL" id="VYYT01000456">
    <property type="protein sequence ID" value="KAK2734795.1"/>
    <property type="molecule type" value="Genomic_DNA"/>
</dbReference>
<organism evidence="2 3">
    <name type="scientific">Colletotrichum kahawae</name>
    <name type="common">Coffee berry disease fungus</name>
    <dbReference type="NCBI Taxonomy" id="34407"/>
    <lineage>
        <taxon>Eukaryota</taxon>
        <taxon>Fungi</taxon>
        <taxon>Dikarya</taxon>
        <taxon>Ascomycota</taxon>
        <taxon>Pezizomycotina</taxon>
        <taxon>Sordariomycetes</taxon>
        <taxon>Hypocreomycetidae</taxon>
        <taxon>Glomerellales</taxon>
        <taxon>Glomerellaceae</taxon>
        <taxon>Colletotrichum</taxon>
        <taxon>Colletotrichum gloeosporioides species complex</taxon>
    </lineage>
</organism>
<dbReference type="AlphaFoldDB" id="A0AAD9Y438"/>
<protein>
    <submittedName>
        <fullName evidence="2">Uncharacterized protein</fullName>
    </submittedName>
</protein>
<accession>A0AAD9Y438</accession>
<dbReference type="Proteomes" id="UP001281614">
    <property type="component" value="Unassembled WGS sequence"/>
</dbReference>
<reference evidence="2" key="1">
    <citation type="submission" date="2023-02" db="EMBL/GenBank/DDBJ databases">
        <title>Colletotrichum kahawae CIFC_Que2 genome sequencing and assembly.</title>
        <authorList>
            <person name="Baroncelli R."/>
        </authorList>
    </citation>
    <scope>NUCLEOTIDE SEQUENCE</scope>
    <source>
        <strain evidence="2">CIFC_Que2</strain>
    </source>
</reference>
<proteinExistence type="predicted"/>
<sequence length="97" mass="10251">MQPVQISPFTNVRVRIAAVFSHGMPADYAEPLASPTGLPRPSSGPSSVDANGLGSLPPLPHLRPPLPSFRADLIQNPAPEDAVRLTPVIRPSPTDIN</sequence>
<name>A0AAD9Y438_COLKA</name>
<keyword evidence="3" id="KW-1185">Reference proteome</keyword>
<evidence type="ECO:0000313" key="2">
    <source>
        <dbReference type="EMBL" id="KAK2734795.1"/>
    </source>
</evidence>
<feature type="region of interest" description="Disordered" evidence="1">
    <location>
        <begin position="28"/>
        <end position="97"/>
    </location>
</feature>
<evidence type="ECO:0000313" key="3">
    <source>
        <dbReference type="Proteomes" id="UP001281614"/>
    </source>
</evidence>
<gene>
    <name evidence="2" type="ORF">CKAH01_08029</name>
</gene>
<feature type="compositionally biased region" description="Pro residues" evidence="1">
    <location>
        <begin position="57"/>
        <end position="67"/>
    </location>
</feature>
<evidence type="ECO:0000256" key="1">
    <source>
        <dbReference type="SAM" id="MobiDB-lite"/>
    </source>
</evidence>